<dbReference type="GO" id="GO:0005524">
    <property type="term" value="F:ATP binding"/>
    <property type="evidence" value="ECO:0007669"/>
    <property type="project" value="UniProtKB-KW"/>
</dbReference>
<keyword evidence="10" id="KW-0539">Nucleus</keyword>
<evidence type="ECO:0000256" key="6">
    <source>
        <dbReference type="ARBA" id="ARBA00022741"/>
    </source>
</evidence>
<evidence type="ECO:0000256" key="8">
    <source>
        <dbReference type="ARBA" id="ARBA00022806"/>
    </source>
</evidence>
<dbReference type="Pfam" id="PF13087">
    <property type="entry name" value="AAA_12"/>
    <property type="match status" value="1"/>
</dbReference>
<evidence type="ECO:0000256" key="5">
    <source>
        <dbReference type="ARBA" id="ARBA00022490"/>
    </source>
</evidence>
<evidence type="ECO:0000256" key="1">
    <source>
        <dbReference type="ARBA" id="ARBA00004123"/>
    </source>
</evidence>
<sequence length="728" mass="79464">MSASTITPQDFLERLIALVDQERSAEEEESSLLLSNAPFNLLQRSGLALGNLEGSTAIGLGGRTLVELTRPAAWHTSASFPPHDFRTGDIARLRAQQTEKGGNKKAPEAKGKGKDKDEGVDAVVYRVSETKIVLAVDAEEEFELPERVQILKLANPATFKRQIHFLRQAIKLLDASAPIPPLLSVLLGLQKPSQDPTFSPDAQPFLDENLNPSQQEAVQFALSSAEVACIWGPPGTGKTQTLVEIIRQLVRMNKRVLVCGASNLSVDNILARLSVPHPNFPSPIPLTRVGHPARVLSSLTRHTLDSQSLATDTSALLEDIKQELQALEGQLRNGSGKNRIRGSERKKKWEEVRELRRDLRKRQGGVVEEVLGKAKVVLATTHGAGGRSLDKYNFDVVIIDEGLPIPSLVSTRSSDGTRLLDPHHARQEADPGDHLQLPPTLKSLDTRSSSTSKKPKKTPSQPTPTPASASDPKPSTPRLIASPTLELTLFSRLLSLYGAPIRRMLKVQYRFNEKINAFPSSKLYDGELVPDESVRGRKLSDLEGVEADEDLDEPVVFFDTAGLAMHERSAEDGSFGSESKSNENEAEFVLALLPQTILEPDGSSINTSKPSSIAANVPATSISLISPYSSQVLLLSSLLHAQYPELEIGSVDSNQGRENDVVIVSLVRSNDEGEVGFLSELRRLNVSMTRPRRHLVVVGDSSTVRQGSTFLDAWIAWLEDEALVRVPS</sequence>
<feature type="compositionally biased region" description="Low complexity" evidence="12">
    <location>
        <begin position="466"/>
        <end position="477"/>
    </location>
</feature>
<dbReference type="InterPro" id="IPR048761">
    <property type="entry name" value="SMUBP-2_HCS1_1B"/>
</dbReference>
<reference evidence="15" key="1">
    <citation type="submission" date="2015-02" db="EMBL/GenBank/DDBJ databases">
        <authorList>
            <person name="Gon?alves P."/>
        </authorList>
    </citation>
    <scope>NUCLEOTIDE SEQUENCE [LARGE SCALE GENOMIC DNA]</scope>
</reference>
<dbReference type="GO" id="GO:0003723">
    <property type="term" value="F:RNA binding"/>
    <property type="evidence" value="ECO:0007669"/>
    <property type="project" value="InterPro"/>
</dbReference>
<evidence type="ECO:0000259" key="13">
    <source>
        <dbReference type="SMART" id="SM00382"/>
    </source>
</evidence>
<dbReference type="Pfam" id="PF13086">
    <property type="entry name" value="AAA_11"/>
    <property type="match status" value="1"/>
</dbReference>
<feature type="region of interest" description="Disordered" evidence="12">
    <location>
        <begin position="96"/>
        <end position="118"/>
    </location>
</feature>
<keyword evidence="7" id="KW-0378">Hydrolase</keyword>
<keyword evidence="6" id="KW-0547">Nucleotide-binding</keyword>
<evidence type="ECO:0000313" key="14">
    <source>
        <dbReference type="EMBL" id="CEQ43179.1"/>
    </source>
</evidence>
<dbReference type="PANTHER" id="PTHR43788:SF8">
    <property type="entry name" value="DNA-BINDING PROTEIN SMUBP-2"/>
    <property type="match status" value="1"/>
</dbReference>
<dbReference type="InterPro" id="IPR041679">
    <property type="entry name" value="DNA2/NAM7-like_C"/>
</dbReference>
<keyword evidence="8" id="KW-0347">Helicase</keyword>
<dbReference type="InterPro" id="IPR041677">
    <property type="entry name" value="DNA2/NAM7_AAA_11"/>
</dbReference>
<comment type="subcellular location">
    <subcellularLocation>
        <location evidence="2">Cytoplasm</location>
    </subcellularLocation>
    <subcellularLocation>
        <location evidence="1">Nucleus</location>
    </subcellularLocation>
</comment>
<dbReference type="AlphaFoldDB" id="A0A0D6ETA9"/>
<keyword evidence="15" id="KW-1185">Reference proteome</keyword>
<evidence type="ECO:0000256" key="7">
    <source>
        <dbReference type="ARBA" id="ARBA00022801"/>
    </source>
</evidence>
<keyword evidence="9" id="KW-0067">ATP-binding</keyword>
<evidence type="ECO:0000256" key="12">
    <source>
        <dbReference type="SAM" id="MobiDB-lite"/>
    </source>
</evidence>
<dbReference type="GO" id="GO:0043139">
    <property type="term" value="F:5'-3' DNA helicase activity"/>
    <property type="evidence" value="ECO:0007669"/>
    <property type="project" value="TreeGrafter"/>
</dbReference>
<feature type="compositionally biased region" description="Basic and acidic residues" evidence="12">
    <location>
        <begin position="101"/>
        <end position="118"/>
    </location>
</feature>
<dbReference type="PANTHER" id="PTHR43788">
    <property type="entry name" value="DNA2/NAM7 HELICASE FAMILY MEMBER"/>
    <property type="match status" value="1"/>
</dbReference>
<name>A0A0D6ETA9_SPOSA</name>
<organism evidence="14 15">
    <name type="scientific">Sporidiobolus salmonicolor</name>
    <name type="common">Yeast-like fungus</name>
    <name type="synonym">Sporobolomyces salmonicolor</name>
    <dbReference type="NCBI Taxonomy" id="5005"/>
    <lineage>
        <taxon>Eukaryota</taxon>
        <taxon>Fungi</taxon>
        <taxon>Dikarya</taxon>
        <taxon>Basidiomycota</taxon>
        <taxon>Pucciniomycotina</taxon>
        <taxon>Microbotryomycetes</taxon>
        <taxon>Sporidiobolales</taxon>
        <taxon>Sporidiobolaceae</taxon>
        <taxon>Sporobolomyces</taxon>
    </lineage>
</organism>
<evidence type="ECO:0000313" key="15">
    <source>
        <dbReference type="Proteomes" id="UP000243876"/>
    </source>
</evidence>
<gene>
    <name evidence="14" type="primary">SPOSA6832_05086</name>
</gene>
<feature type="coiled-coil region" evidence="11">
    <location>
        <begin position="310"/>
        <end position="337"/>
    </location>
</feature>
<dbReference type="InterPro" id="IPR003593">
    <property type="entry name" value="AAA+_ATPase"/>
</dbReference>
<evidence type="ECO:0000256" key="9">
    <source>
        <dbReference type="ARBA" id="ARBA00022840"/>
    </source>
</evidence>
<dbReference type="InterPro" id="IPR027417">
    <property type="entry name" value="P-loop_NTPase"/>
</dbReference>
<evidence type="ECO:0000256" key="3">
    <source>
        <dbReference type="ARBA" id="ARBA00007913"/>
    </source>
</evidence>
<dbReference type="InterPro" id="IPR050534">
    <property type="entry name" value="Coronavir_polyprotein_1ab"/>
</dbReference>
<dbReference type="Gene3D" id="2.40.30.270">
    <property type="match status" value="1"/>
</dbReference>
<keyword evidence="11" id="KW-0175">Coiled coil</keyword>
<dbReference type="Proteomes" id="UP000243876">
    <property type="component" value="Unassembled WGS sequence"/>
</dbReference>
<dbReference type="GO" id="GO:0016787">
    <property type="term" value="F:hydrolase activity"/>
    <property type="evidence" value="ECO:0007669"/>
    <property type="project" value="UniProtKB-KW"/>
</dbReference>
<feature type="region of interest" description="Disordered" evidence="12">
    <location>
        <begin position="410"/>
        <end position="479"/>
    </location>
</feature>
<proteinExistence type="inferred from homology"/>
<feature type="domain" description="AAA+ ATPase" evidence="13">
    <location>
        <begin position="224"/>
        <end position="701"/>
    </location>
</feature>
<dbReference type="SUPFAM" id="SSF52540">
    <property type="entry name" value="P-loop containing nucleoside triphosphate hydrolases"/>
    <property type="match status" value="1"/>
</dbReference>
<dbReference type="EC" id="3.6.4.12" evidence="4"/>
<dbReference type="EMBL" id="CENE01000056">
    <property type="protein sequence ID" value="CEQ43179.1"/>
    <property type="molecule type" value="Genomic_DNA"/>
</dbReference>
<dbReference type="GO" id="GO:0005634">
    <property type="term" value="C:nucleus"/>
    <property type="evidence" value="ECO:0007669"/>
    <property type="project" value="UniProtKB-SubCell"/>
</dbReference>
<dbReference type="SMART" id="SM00382">
    <property type="entry name" value="AAA"/>
    <property type="match status" value="1"/>
</dbReference>
<comment type="similarity">
    <text evidence="3">Belongs to the DNA2/NAM7 helicase family.</text>
</comment>
<dbReference type="Gene3D" id="3.40.50.300">
    <property type="entry name" value="P-loop containing nucleotide triphosphate hydrolases"/>
    <property type="match status" value="2"/>
</dbReference>
<dbReference type="InterPro" id="IPR047187">
    <property type="entry name" value="SF1_C_Upf1"/>
</dbReference>
<evidence type="ECO:0000256" key="10">
    <source>
        <dbReference type="ARBA" id="ARBA00023242"/>
    </source>
</evidence>
<dbReference type="GO" id="GO:0005737">
    <property type="term" value="C:cytoplasm"/>
    <property type="evidence" value="ECO:0007669"/>
    <property type="project" value="UniProtKB-SubCell"/>
</dbReference>
<accession>A0A0D6ETA9</accession>
<dbReference type="Pfam" id="PF21138">
    <property type="entry name" value="SMUBP-2_HCS1_1B"/>
    <property type="match status" value="1"/>
</dbReference>
<feature type="compositionally biased region" description="Basic and acidic residues" evidence="12">
    <location>
        <begin position="418"/>
        <end position="433"/>
    </location>
</feature>
<evidence type="ECO:0000256" key="11">
    <source>
        <dbReference type="SAM" id="Coils"/>
    </source>
</evidence>
<dbReference type="CDD" id="cd18808">
    <property type="entry name" value="SF1_C_Upf1"/>
    <property type="match status" value="1"/>
</dbReference>
<keyword evidence="5" id="KW-0963">Cytoplasm</keyword>
<evidence type="ECO:0000256" key="4">
    <source>
        <dbReference type="ARBA" id="ARBA00012551"/>
    </source>
</evidence>
<evidence type="ECO:0000256" key="2">
    <source>
        <dbReference type="ARBA" id="ARBA00004496"/>
    </source>
</evidence>
<dbReference type="OrthoDB" id="6730379at2759"/>
<protein>
    <recommendedName>
        <fullName evidence="4">DNA helicase</fullName>
        <ecNumber evidence="4">3.6.4.12</ecNumber>
    </recommendedName>
</protein>